<evidence type="ECO:0000259" key="10">
    <source>
        <dbReference type="PROSITE" id="PS50145"/>
    </source>
</evidence>
<reference evidence="11" key="1">
    <citation type="submission" date="2020-06" db="EMBL/GenBank/DDBJ databases">
        <authorList>
            <person name="Li T."/>
            <person name="Hu X."/>
            <person name="Zhang T."/>
            <person name="Song X."/>
            <person name="Zhang H."/>
            <person name="Dai N."/>
            <person name="Sheng W."/>
            <person name="Hou X."/>
            <person name="Wei L."/>
        </authorList>
    </citation>
    <scope>NUCLEOTIDE SEQUENCE</scope>
    <source>
        <strain evidence="11">K16</strain>
        <tissue evidence="11">Leaf</tissue>
    </source>
</reference>
<dbReference type="InterPro" id="IPR000235">
    <property type="entry name" value="Ribosomal_uS7"/>
</dbReference>
<dbReference type="Gene3D" id="1.10.455.10">
    <property type="entry name" value="Ribosomal protein S7 domain"/>
    <property type="match status" value="1"/>
</dbReference>
<dbReference type="PROSITE" id="PS00052">
    <property type="entry name" value="RIBOSOMAL_S7"/>
    <property type="match status" value="1"/>
</dbReference>
<evidence type="ECO:0000313" key="12">
    <source>
        <dbReference type="Proteomes" id="UP001289374"/>
    </source>
</evidence>
<reference evidence="11" key="2">
    <citation type="journal article" date="2024" name="Plant">
        <title>Genomic evolution and insights into agronomic trait innovations of Sesamum species.</title>
        <authorList>
            <person name="Miao H."/>
            <person name="Wang L."/>
            <person name="Qu L."/>
            <person name="Liu H."/>
            <person name="Sun Y."/>
            <person name="Le M."/>
            <person name="Wang Q."/>
            <person name="Wei S."/>
            <person name="Zheng Y."/>
            <person name="Lin W."/>
            <person name="Duan Y."/>
            <person name="Cao H."/>
            <person name="Xiong S."/>
            <person name="Wang X."/>
            <person name="Wei L."/>
            <person name="Li C."/>
            <person name="Ma Q."/>
            <person name="Ju M."/>
            <person name="Zhao R."/>
            <person name="Li G."/>
            <person name="Mu C."/>
            <person name="Tian Q."/>
            <person name="Mei H."/>
            <person name="Zhang T."/>
            <person name="Gao T."/>
            <person name="Zhang H."/>
        </authorList>
    </citation>
    <scope>NUCLEOTIDE SEQUENCE</scope>
    <source>
        <strain evidence="11">K16</strain>
    </source>
</reference>
<evidence type="ECO:0000256" key="2">
    <source>
        <dbReference type="ARBA" id="ARBA00022723"/>
    </source>
</evidence>
<dbReference type="PROSITE" id="PS50145">
    <property type="entry name" value="ZF_TRAF"/>
    <property type="match status" value="1"/>
</dbReference>
<proteinExistence type="inferred from homology"/>
<keyword evidence="3 7" id="KW-0863">Zinc-finger</keyword>
<keyword evidence="12" id="KW-1185">Reference proteome</keyword>
<dbReference type="Proteomes" id="UP001289374">
    <property type="component" value="Unassembled WGS sequence"/>
</dbReference>
<dbReference type="GO" id="GO:0008270">
    <property type="term" value="F:zinc ion binding"/>
    <property type="evidence" value="ECO:0007669"/>
    <property type="project" value="UniProtKB-KW"/>
</dbReference>
<dbReference type="InterPro" id="IPR005716">
    <property type="entry name" value="Ribosomal_uS7_euk/arc"/>
</dbReference>
<dbReference type="Pfam" id="PF02176">
    <property type="entry name" value="zf-TRAF"/>
    <property type="match status" value="1"/>
</dbReference>
<evidence type="ECO:0000256" key="6">
    <source>
        <dbReference type="ARBA" id="ARBA00023274"/>
    </source>
</evidence>
<evidence type="ECO:0000256" key="7">
    <source>
        <dbReference type="PROSITE-ProRule" id="PRU00207"/>
    </source>
</evidence>
<evidence type="ECO:0000313" key="11">
    <source>
        <dbReference type="EMBL" id="KAK4392382.1"/>
    </source>
</evidence>
<dbReference type="GO" id="GO:0006412">
    <property type="term" value="P:translation"/>
    <property type="evidence" value="ECO:0007669"/>
    <property type="project" value="InterPro"/>
</dbReference>
<dbReference type="SUPFAM" id="SSF49599">
    <property type="entry name" value="TRAF domain-like"/>
    <property type="match status" value="1"/>
</dbReference>
<comment type="caution">
    <text evidence="11">The sequence shown here is derived from an EMBL/GenBank/DDBJ whole genome shotgun (WGS) entry which is preliminary data.</text>
</comment>
<dbReference type="InterPro" id="IPR036823">
    <property type="entry name" value="Ribosomal_uS7_dom_sf"/>
</dbReference>
<evidence type="ECO:0000256" key="3">
    <source>
        <dbReference type="ARBA" id="ARBA00022771"/>
    </source>
</evidence>
<feature type="zinc finger region" description="TRAF-type" evidence="7">
    <location>
        <begin position="262"/>
        <end position="314"/>
    </location>
</feature>
<accession>A0AAE1WFM2</accession>
<keyword evidence="4 7" id="KW-0862">Zinc</keyword>
<gene>
    <name evidence="11" type="ORF">Sango_2016000</name>
</gene>
<dbReference type="NCBIfam" id="TIGR01028">
    <property type="entry name" value="uS7_euk_arch"/>
    <property type="match status" value="1"/>
</dbReference>
<dbReference type="GO" id="GO:0003735">
    <property type="term" value="F:structural constituent of ribosome"/>
    <property type="evidence" value="ECO:0007669"/>
    <property type="project" value="InterPro"/>
</dbReference>
<evidence type="ECO:0000256" key="8">
    <source>
        <dbReference type="RuleBase" id="RU003619"/>
    </source>
</evidence>
<sequence length="801" mass="88147">MASEASGAWFGNIGRPDTIAVEMITSSTQDGGVERACSVFGFRGSVFMNPPADDVDLKPEKLEQEKEGGASFHCDLYDEDLVHKIAQEFLPGLASACVDNTTGGLFRSPASVAVEIRREMVDYLVQRSENFVAESVVLEGVPNAEVPEDPHDIIANFVDDFASSKRNFFSRVSGWVLSDKREDKIDDFVQEMEINGFWLLNRREAVAQTLLKNVDFKNIYHCNMSFKTEEDLEDHKLNCGFRTMTCINEGCSSRFCAAQSDHHDSVCPFKILKCEQNCSAIIMRREMDRHCITVCPMKLVKCPFHSVGCQSSIPQCTVGQHKSEDLRSHLLYVLQVIHKDAAVEDLKERVEELIELSSGKLAGARDTRSLTSAIKGLEAKLGPLKVKTTAKDSDEVGDLSDKKDESSGSPTKHVRFEESPVSKIESVNSPPKSSDGNDPNQEREKSVESPANISVQQESNPNSENSIASISVQGDSNTSLPGEEGGLGTQNNAEVVQVGRSLEEKADEPIKDEHFTSSTKAEEQTGSVAKSEEHADTAAEGAKSEEHAETAAEVAKSEEHADTVAEVAKSEEHTDTAAENEESTKSPMREEREPEDMATVPAVNEGEKVNSGVLLFNRWSYDEVQISDISVEDYITATGAKHPTYMPHTAGRYQAKRFRKAQCPIVERLTNSLMMHGRNNGKKLMAVRIVKHAMEIIHLLTDLNPIQVIVDAVINSGPREDATRIGSAGVVRRQAVDISPLRRVNQAIYLLTTGARESAFRNIKTIAECLADELINAAKGSSNSYAIKKKDEIERVAKANR</sequence>
<dbReference type="GO" id="GO:0003723">
    <property type="term" value="F:RNA binding"/>
    <property type="evidence" value="ECO:0007669"/>
    <property type="project" value="InterPro"/>
</dbReference>
<feature type="compositionally biased region" description="Basic and acidic residues" evidence="9">
    <location>
        <begin position="501"/>
        <end position="523"/>
    </location>
</feature>
<evidence type="ECO:0000256" key="5">
    <source>
        <dbReference type="ARBA" id="ARBA00022980"/>
    </source>
</evidence>
<keyword evidence="2 7" id="KW-0479">Metal-binding</keyword>
<dbReference type="InterPro" id="IPR020606">
    <property type="entry name" value="Ribosomal_uS7_CS"/>
</dbReference>
<organism evidence="11 12">
    <name type="scientific">Sesamum angolense</name>
    <dbReference type="NCBI Taxonomy" id="2727404"/>
    <lineage>
        <taxon>Eukaryota</taxon>
        <taxon>Viridiplantae</taxon>
        <taxon>Streptophyta</taxon>
        <taxon>Embryophyta</taxon>
        <taxon>Tracheophyta</taxon>
        <taxon>Spermatophyta</taxon>
        <taxon>Magnoliopsida</taxon>
        <taxon>eudicotyledons</taxon>
        <taxon>Gunneridae</taxon>
        <taxon>Pentapetalae</taxon>
        <taxon>asterids</taxon>
        <taxon>lamiids</taxon>
        <taxon>Lamiales</taxon>
        <taxon>Pedaliaceae</taxon>
        <taxon>Sesamum</taxon>
    </lineage>
</organism>
<dbReference type="SUPFAM" id="SSF47973">
    <property type="entry name" value="Ribosomal protein S7"/>
    <property type="match status" value="1"/>
</dbReference>
<keyword evidence="6 8" id="KW-0687">Ribonucleoprotein</keyword>
<dbReference type="EMBL" id="JACGWL010000011">
    <property type="protein sequence ID" value="KAK4392382.1"/>
    <property type="molecule type" value="Genomic_DNA"/>
</dbReference>
<evidence type="ECO:0000256" key="4">
    <source>
        <dbReference type="ARBA" id="ARBA00022833"/>
    </source>
</evidence>
<keyword evidence="5 8" id="KW-0689">Ribosomal protein</keyword>
<dbReference type="Gene3D" id="3.30.40.10">
    <property type="entry name" value="Zinc/RING finger domain, C3HC4 (zinc finger)"/>
    <property type="match status" value="1"/>
</dbReference>
<dbReference type="GO" id="GO:0015935">
    <property type="term" value="C:small ribosomal subunit"/>
    <property type="evidence" value="ECO:0007669"/>
    <property type="project" value="InterPro"/>
</dbReference>
<dbReference type="CDD" id="cd14867">
    <property type="entry name" value="uS7_Eukaryote"/>
    <property type="match status" value="1"/>
</dbReference>
<feature type="domain" description="TRAF-type" evidence="10">
    <location>
        <begin position="262"/>
        <end position="314"/>
    </location>
</feature>
<dbReference type="Pfam" id="PF00177">
    <property type="entry name" value="Ribosomal_S7"/>
    <property type="match status" value="1"/>
</dbReference>
<dbReference type="NCBIfam" id="NF003106">
    <property type="entry name" value="PRK04027.1"/>
    <property type="match status" value="1"/>
</dbReference>
<dbReference type="FunFam" id="1.10.455.10:FF:000002">
    <property type="entry name" value="40S ribosomal protein S5"/>
    <property type="match status" value="1"/>
</dbReference>
<name>A0AAE1WFM2_9LAMI</name>
<feature type="region of interest" description="Disordered" evidence="9">
    <location>
        <begin position="391"/>
        <end position="598"/>
    </location>
</feature>
<feature type="compositionally biased region" description="Polar residues" evidence="9">
    <location>
        <begin position="425"/>
        <end position="439"/>
    </location>
</feature>
<evidence type="ECO:0000256" key="9">
    <source>
        <dbReference type="SAM" id="MobiDB-lite"/>
    </source>
</evidence>
<dbReference type="InterPro" id="IPR023798">
    <property type="entry name" value="Ribosomal_uS7_dom"/>
</dbReference>
<comment type="similarity">
    <text evidence="1 8">Belongs to the universal ribosomal protein uS7 family.</text>
</comment>
<dbReference type="InterPro" id="IPR013083">
    <property type="entry name" value="Znf_RING/FYVE/PHD"/>
</dbReference>
<dbReference type="InterPro" id="IPR001293">
    <property type="entry name" value="Znf_TRAF"/>
</dbReference>
<feature type="compositionally biased region" description="Polar residues" evidence="9">
    <location>
        <begin position="449"/>
        <end position="480"/>
    </location>
</feature>
<protein>
    <submittedName>
        <fullName evidence="11">40S ribosomal protein S5</fullName>
    </submittedName>
</protein>
<dbReference type="AlphaFoldDB" id="A0AAE1WFM2"/>
<feature type="compositionally biased region" description="Basic and acidic residues" evidence="9">
    <location>
        <begin position="530"/>
        <end position="592"/>
    </location>
</feature>
<evidence type="ECO:0000256" key="1">
    <source>
        <dbReference type="ARBA" id="ARBA00007151"/>
    </source>
</evidence>
<dbReference type="PANTHER" id="PTHR11205">
    <property type="entry name" value="RIBOSOMAL PROTEIN S7"/>
    <property type="match status" value="1"/>
</dbReference>
<feature type="compositionally biased region" description="Basic and acidic residues" evidence="9">
    <location>
        <begin position="391"/>
        <end position="406"/>
    </location>
</feature>